<evidence type="ECO:0000256" key="3">
    <source>
        <dbReference type="ARBA" id="ARBA00023027"/>
    </source>
</evidence>
<dbReference type="PANTHER" id="PTHR43580">
    <property type="entry name" value="OXIDOREDUCTASE GLYR1-RELATED"/>
    <property type="match status" value="1"/>
</dbReference>
<dbReference type="InterPro" id="IPR002204">
    <property type="entry name" value="3-OH-isobutyrate_DH-rel_CS"/>
</dbReference>
<evidence type="ECO:0000313" key="7">
    <source>
        <dbReference type="Proteomes" id="UP001500307"/>
    </source>
</evidence>
<dbReference type="Gene3D" id="3.40.50.720">
    <property type="entry name" value="NAD(P)-binding Rossmann-like Domain"/>
    <property type="match status" value="1"/>
</dbReference>
<dbReference type="InterPro" id="IPR013328">
    <property type="entry name" value="6PGD_dom2"/>
</dbReference>
<evidence type="ECO:0000256" key="2">
    <source>
        <dbReference type="ARBA" id="ARBA00023002"/>
    </source>
</evidence>
<dbReference type="PIRSF" id="PIRSF000103">
    <property type="entry name" value="HIBADH"/>
    <property type="match status" value="1"/>
</dbReference>
<dbReference type="InterPro" id="IPR051265">
    <property type="entry name" value="HIBADH-related_NP60_sf"/>
</dbReference>
<dbReference type="Gene3D" id="1.10.1040.10">
    <property type="entry name" value="N-(1-d-carboxylethyl)-l-norvaline Dehydrogenase, domain 2"/>
    <property type="match status" value="1"/>
</dbReference>
<dbReference type="EMBL" id="BAABGU010000003">
    <property type="protein sequence ID" value="GAA4563901.1"/>
    <property type="molecule type" value="Genomic_DNA"/>
</dbReference>
<reference evidence="7" key="1">
    <citation type="journal article" date="2019" name="Int. J. Syst. Evol. Microbiol.">
        <title>The Global Catalogue of Microorganisms (GCM) 10K type strain sequencing project: providing services to taxonomists for standard genome sequencing and annotation.</title>
        <authorList>
            <consortium name="The Broad Institute Genomics Platform"/>
            <consortium name="The Broad Institute Genome Sequencing Center for Infectious Disease"/>
            <person name="Wu L."/>
            <person name="Ma J."/>
        </authorList>
    </citation>
    <scope>NUCLEOTIDE SEQUENCE [LARGE SCALE GENOMIC DNA]</scope>
    <source>
        <strain evidence="7">JCM 3175</strain>
    </source>
</reference>
<dbReference type="Proteomes" id="UP001500307">
    <property type="component" value="Unassembled WGS sequence"/>
</dbReference>
<dbReference type="InterPro" id="IPR008927">
    <property type="entry name" value="6-PGluconate_DH-like_C_sf"/>
</dbReference>
<accession>A0ABP8S997</accession>
<dbReference type="PROSITE" id="PS00895">
    <property type="entry name" value="3_HYDROXYISOBUT_DH"/>
    <property type="match status" value="1"/>
</dbReference>
<dbReference type="PANTHER" id="PTHR43580:SF2">
    <property type="entry name" value="CYTOKINE-LIKE NUCLEAR FACTOR N-PAC"/>
    <property type="match status" value="1"/>
</dbReference>
<dbReference type="InterPro" id="IPR006115">
    <property type="entry name" value="6PGDH_NADP-bd"/>
</dbReference>
<keyword evidence="3" id="KW-0520">NAD</keyword>
<comment type="similarity">
    <text evidence="1">Belongs to the HIBADH-related family.</text>
</comment>
<evidence type="ECO:0000259" key="5">
    <source>
        <dbReference type="Pfam" id="PF14833"/>
    </source>
</evidence>
<gene>
    <name evidence="6" type="ORF">GCM10023176_08840</name>
</gene>
<dbReference type="SUPFAM" id="SSF51735">
    <property type="entry name" value="NAD(P)-binding Rossmann-fold domains"/>
    <property type="match status" value="1"/>
</dbReference>
<comment type="caution">
    <text evidence="6">The sequence shown here is derived from an EMBL/GenBank/DDBJ whole genome shotgun (WGS) entry which is preliminary data.</text>
</comment>
<sequence>MTQARQVAVLGLGGMGAPMAGNILRAGLPTVVWNRHPEPARRLGDQGAEVAESPADAVRRADVVVTMVTDADAVRSIATDQGMLAAMAEGAVWAQMSTIGVTETERLARLVAAERPDIVLVDAPVAGSRGPAEQGKLVVLASGPEQVRDRVAPVFDAVGQRTVWVGPAGAGSRLKLVNNLLLAFVAEGLAAAVAFGDALGLDRPAVLGALHGSPLVSPWAAEKLERIGRDDYTTQYSLALGLKDVNLALREVEAGRFPTAESLASEWQWVVDQGFGAEDLTVVTRALSRLGEVV</sequence>
<dbReference type="SUPFAM" id="SSF48179">
    <property type="entry name" value="6-phosphogluconate dehydrogenase C-terminal domain-like"/>
    <property type="match status" value="1"/>
</dbReference>
<keyword evidence="7" id="KW-1185">Reference proteome</keyword>
<keyword evidence="2" id="KW-0560">Oxidoreductase</keyword>
<organism evidence="6 7">
    <name type="scientific">Micromonospora coerulea</name>
    <dbReference type="NCBI Taxonomy" id="47856"/>
    <lineage>
        <taxon>Bacteria</taxon>
        <taxon>Bacillati</taxon>
        <taxon>Actinomycetota</taxon>
        <taxon>Actinomycetes</taxon>
        <taxon>Micromonosporales</taxon>
        <taxon>Micromonosporaceae</taxon>
        <taxon>Micromonospora</taxon>
    </lineage>
</organism>
<evidence type="ECO:0000313" key="6">
    <source>
        <dbReference type="EMBL" id="GAA4563901.1"/>
    </source>
</evidence>
<evidence type="ECO:0000256" key="1">
    <source>
        <dbReference type="ARBA" id="ARBA00009080"/>
    </source>
</evidence>
<name>A0ABP8S997_9ACTN</name>
<evidence type="ECO:0000259" key="4">
    <source>
        <dbReference type="Pfam" id="PF03446"/>
    </source>
</evidence>
<dbReference type="RefSeq" id="WP_200210640.1">
    <property type="nucleotide sequence ID" value="NZ_BAABGU010000003.1"/>
</dbReference>
<dbReference type="InterPro" id="IPR015815">
    <property type="entry name" value="HIBADH-related"/>
</dbReference>
<dbReference type="InterPro" id="IPR036291">
    <property type="entry name" value="NAD(P)-bd_dom_sf"/>
</dbReference>
<dbReference type="InterPro" id="IPR029154">
    <property type="entry name" value="HIBADH-like_NADP-bd"/>
</dbReference>
<dbReference type="Pfam" id="PF14833">
    <property type="entry name" value="NAD_binding_11"/>
    <property type="match status" value="1"/>
</dbReference>
<dbReference type="Pfam" id="PF03446">
    <property type="entry name" value="NAD_binding_2"/>
    <property type="match status" value="1"/>
</dbReference>
<feature type="domain" description="6-phosphogluconate dehydrogenase NADP-binding" evidence="4">
    <location>
        <begin position="6"/>
        <end position="166"/>
    </location>
</feature>
<protein>
    <submittedName>
        <fullName evidence="6">NAD(P)-dependent oxidoreductase</fullName>
    </submittedName>
</protein>
<feature type="domain" description="3-hydroxyisobutyrate dehydrogenase-like NAD-binding" evidence="5">
    <location>
        <begin position="169"/>
        <end position="286"/>
    </location>
</feature>
<proteinExistence type="inferred from homology"/>